<dbReference type="STRING" id="1305764.R9P7E9"/>
<dbReference type="GO" id="GO:0043248">
    <property type="term" value="P:proteasome assembly"/>
    <property type="evidence" value="ECO:0007669"/>
    <property type="project" value="InterPro"/>
</dbReference>
<dbReference type="PANTHER" id="PTHR31051">
    <property type="entry name" value="PROTEASOME ASSEMBLY CHAPERONE 3"/>
    <property type="match status" value="1"/>
</dbReference>
<dbReference type="InterPro" id="IPR053720">
    <property type="entry name" value="Psm_Assembly_Chaperone"/>
</dbReference>
<dbReference type="PANTHER" id="PTHR31051:SF1">
    <property type="entry name" value="PROTEASOME ASSEMBLY CHAPERONE 3"/>
    <property type="match status" value="1"/>
</dbReference>
<dbReference type="Proteomes" id="UP000014071">
    <property type="component" value="Unassembled WGS sequence"/>
</dbReference>
<feature type="region of interest" description="Disordered" evidence="1">
    <location>
        <begin position="75"/>
        <end position="95"/>
    </location>
</feature>
<dbReference type="OrthoDB" id="5593278at2759"/>
<dbReference type="GeneID" id="24110142"/>
<name>R9P7E9_PSEHS</name>
<dbReference type="RefSeq" id="XP_012190863.1">
    <property type="nucleotide sequence ID" value="XM_012335473.1"/>
</dbReference>
<evidence type="ECO:0000313" key="3">
    <source>
        <dbReference type="Proteomes" id="UP000014071"/>
    </source>
</evidence>
<evidence type="ECO:0000313" key="2">
    <source>
        <dbReference type="EMBL" id="GAC97276.1"/>
    </source>
</evidence>
<keyword evidence="3" id="KW-1185">Reference proteome</keyword>
<dbReference type="HOGENOM" id="CLU_105927_0_0_1"/>
<dbReference type="Gene3D" id="3.30.230.90">
    <property type="match status" value="1"/>
</dbReference>
<evidence type="ECO:0000256" key="1">
    <source>
        <dbReference type="SAM" id="MobiDB-lite"/>
    </source>
</evidence>
<gene>
    <name evidence="2" type="ORF">PHSY_004861</name>
</gene>
<organism evidence="2 3">
    <name type="scientific">Pseudozyma hubeiensis (strain SY62)</name>
    <name type="common">Yeast</name>
    <dbReference type="NCBI Taxonomy" id="1305764"/>
    <lineage>
        <taxon>Eukaryota</taxon>
        <taxon>Fungi</taxon>
        <taxon>Dikarya</taxon>
        <taxon>Basidiomycota</taxon>
        <taxon>Ustilaginomycotina</taxon>
        <taxon>Ustilaginomycetes</taxon>
        <taxon>Ustilaginales</taxon>
        <taxon>Ustilaginaceae</taxon>
        <taxon>Pseudozyma</taxon>
    </lineage>
</organism>
<accession>R9P7E9</accession>
<proteinExistence type="predicted"/>
<sequence length="195" mass="20729">MMSSREGPTASAPPKITITPLPSSLPSPIPTSTITLTISGHPTTVIAQSFVDRIFITVTQLSKFGCLYQASTAPNPSSTLLDSDPSATDSILPPPLPTTSITKLVGTEPSPSHTALYQLYVAQIASIVTSTASKQDARPLVVSLALKPTASAQLGVKDAVVRNDDDDEVDSLMSSEEERKRYMGVMDAVKQCRVW</sequence>
<dbReference type="EMBL" id="DF238808">
    <property type="protein sequence ID" value="GAC97276.1"/>
    <property type="molecule type" value="Genomic_DNA"/>
</dbReference>
<reference evidence="3" key="1">
    <citation type="journal article" date="2013" name="Genome Announc.">
        <title>Draft genome sequence of the basidiomycetous yeast-like fungus Pseudozyma hubeiensis SY62, which produces an abundant amount of the biosurfactant mannosylerythritol lipids.</title>
        <authorList>
            <person name="Konishi M."/>
            <person name="Hatada Y."/>
            <person name="Horiuchi J."/>
        </authorList>
    </citation>
    <scope>NUCLEOTIDE SEQUENCE [LARGE SCALE GENOMIC DNA]</scope>
    <source>
        <strain evidence="3">SY62</strain>
    </source>
</reference>
<dbReference type="InterPro" id="IPR018788">
    <property type="entry name" value="Proteasome_assmbl_chp_3"/>
</dbReference>
<protein>
    <submittedName>
        <fullName evidence="2">Uncharacterized protein</fullName>
    </submittedName>
</protein>
<dbReference type="eggNOG" id="ENOG502S9A3">
    <property type="taxonomic scope" value="Eukaryota"/>
</dbReference>
<feature type="region of interest" description="Disordered" evidence="1">
    <location>
        <begin position="1"/>
        <end position="24"/>
    </location>
</feature>
<feature type="compositionally biased region" description="Polar residues" evidence="1">
    <location>
        <begin position="75"/>
        <end position="87"/>
    </location>
</feature>
<dbReference type="AlphaFoldDB" id="R9P7E9"/>